<dbReference type="Gene3D" id="3.40.190.10">
    <property type="entry name" value="Periplasmic binding protein-like II"/>
    <property type="match status" value="2"/>
</dbReference>
<dbReference type="SUPFAM" id="SSF53850">
    <property type="entry name" value="Periplasmic binding protein-like II"/>
    <property type="match status" value="1"/>
</dbReference>
<dbReference type="EMBL" id="JRUN01000050">
    <property type="protein sequence ID" value="KHD84590.1"/>
    <property type="molecule type" value="Genomic_DNA"/>
</dbReference>
<dbReference type="InterPro" id="IPR001638">
    <property type="entry name" value="Solute-binding_3/MltF_N"/>
</dbReference>
<reference evidence="10 12" key="1">
    <citation type="submission" date="2014-10" db="EMBL/GenBank/DDBJ databases">
        <title>Draft genome of phytase producing Bacillus ginsengihumi strain M2.11.</title>
        <authorList>
            <person name="Toymentseva A."/>
            <person name="Boulygina E.A."/>
            <person name="Kazakov S.V."/>
            <person name="Kayumov I."/>
            <person name="Suleimanova A.D."/>
            <person name="Mardanova A.M."/>
            <person name="Maria S.N."/>
            <person name="Sergey M.Y."/>
            <person name="Sharipova M.R."/>
        </authorList>
    </citation>
    <scope>NUCLEOTIDE SEQUENCE [LARGE SCALE GENOMIC DNA]</scope>
    <source>
        <strain evidence="10 12">M2.11</strain>
    </source>
</reference>
<dbReference type="SMART" id="SM00062">
    <property type="entry name" value="PBPb"/>
    <property type="match status" value="1"/>
</dbReference>
<dbReference type="PROSITE" id="PS51257">
    <property type="entry name" value="PROKAR_LIPOPROTEIN"/>
    <property type="match status" value="1"/>
</dbReference>
<accession>A0A0A6V925</accession>
<comment type="caution">
    <text evidence="10">The sequence shown here is derived from an EMBL/GenBank/DDBJ whole genome shotgun (WGS) entry which is preliminary data.</text>
</comment>
<dbReference type="Proteomes" id="UP000476934">
    <property type="component" value="Unassembled WGS sequence"/>
</dbReference>
<gene>
    <name evidence="11" type="ORF">G4D61_17015</name>
    <name evidence="10" type="ORF">NG54_14385</name>
</gene>
<evidence type="ECO:0000256" key="4">
    <source>
        <dbReference type="ARBA" id="ARBA00022729"/>
    </source>
</evidence>
<reference evidence="11 13" key="3">
    <citation type="submission" date="2020-03" db="EMBL/GenBank/DDBJ databases">
        <title>Bacillus aquiflavi sp. nov., isolated from yellow water of strong flavor Chinese baijiu in Yibin region of China.</title>
        <authorList>
            <person name="Xie J."/>
        </authorList>
    </citation>
    <scope>NUCLEOTIDE SEQUENCE [LARGE SCALE GENOMIC DNA]</scope>
    <source>
        <strain evidence="11 13">Gsoil 114</strain>
    </source>
</reference>
<reference evidence="11 13" key="2">
    <citation type="submission" date="2020-02" db="EMBL/GenBank/DDBJ databases">
        <authorList>
            <person name="Feng H."/>
        </authorList>
    </citation>
    <scope>NUCLEOTIDE SEQUENCE [LARGE SCALE GENOMIC DNA]</scope>
    <source>
        <strain evidence="11 13">Gsoil 114</strain>
    </source>
</reference>
<keyword evidence="5" id="KW-0564">Palmitate</keyword>
<protein>
    <recommendedName>
        <fullName evidence="8">Putative aliphatic sulfonates-binding protein</fullName>
    </recommendedName>
</protein>
<dbReference type="AlphaFoldDB" id="A0A0A6V925"/>
<feature type="domain" description="Solute-binding protein family 3/N-terminal" evidence="9">
    <location>
        <begin position="37"/>
        <end position="267"/>
    </location>
</feature>
<proteinExistence type="inferred from homology"/>
<dbReference type="PANTHER" id="PTHR30024:SF42">
    <property type="entry name" value="ALIPHATIC SULFONATES-BINDING PROTEIN-RELATED"/>
    <property type="match status" value="1"/>
</dbReference>
<dbReference type="FunFam" id="3.40.190.10:FF:000050">
    <property type="entry name" value="Sulfonate ABC transporter substrate-binding protein"/>
    <property type="match status" value="1"/>
</dbReference>
<evidence type="ECO:0000256" key="1">
    <source>
        <dbReference type="ARBA" id="ARBA00004418"/>
    </source>
</evidence>
<dbReference type="GO" id="GO:0042597">
    <property type="term" value="C:periplasmic space"/>
    <property type="evidence" value="ECO:0007669"/>
    <property type="project" value="UniProtKB-SubCell"/>
</dbReference>
<comment type="function">
    <text evidence="7">Part of a binding-protein-dependent transport system for aliphatic sulfonates. Putative binding protein.</text>
</comment>
<dbReference type="InterPro" id="IPR015168">
    <property type="entry name" value="SsuA/THI5"/>
</dbReference>
<evidence type="ECO:0000256" key="2">
    <source>
        <dbReference type="ARBA" id="ARBA00010742"/>
    </source>
</evidence>
<keyword evidence="4" id="KW-0732">Signal</keyword>
<evidence type="ECO:0000256" key="7">
    <source>
        <dbReference type="ARBA" id="ARBA00055538"/>
    </source>
</evidence>
<evidence type="ECO:0000313" key="13">
    <source>
        <dbReference type="Proteomes" id="UP000476934"/>
    </source>
</evidence>
<dbReference type="STRING" id="363870.NG54_14385"/>
<evidence type="ECO:0000256" key="5">
    <source>
        <dbReference type="ARBA" id="ARBA00023139"/>
    </source>
</evidence>
<dbReference type="Proteomes" id="UP000030588">
    <property type="component" value="Unassembled WGS sequence"/>
</dbReference>
<dbReference type="PANTHER" id="PTHR30024">
    <property type="entry name" value="ALIPHATIC SULFONATES-BINDING PROTEIN-RELATED"/>
    <property type="match status" value="1"/>
</dbReference>
<evidence type="ECO:0000256" key="3">
    <source>
        <dbReference type="ARBA" id="ARBA00022448"/>
    </source>
</evidence>
<evidence type="ECO:0000256" key="8">
    <source>
        <dbReference type="ARBA" id="ARBA00070228"/>
    </source>
</evidence>
<dbReference type="GO" id="GO:0042626">
    <property type="term" value="F:ATPase-coupled transmembrane transporter activity"/>
    <property type="evidence" value="ECO:0007669"/>
    <property type="project" value="InterPro"/>
</dbReference>
<dbReference type="RefSeq" id="WP_025731236.1">
    <property type="nucleotide sequence ID" value="NZ_JAAIWK010000041.1"/>
</dbReference>
<dbReference type="OrthoDB" id="286202at2"/>
<dbReference type="InterPro" id="IPR010067">
    <property type="entry name" value="ABC_SsuA_sub-bd"/>
</dbReference>
<evidence type="ECO:0000313" key="11">
    <source>
        <dbReference type="EMBL" id="NEY21621.1"/>
    </source>
</evidence>
<comment type="subcellular location">
    <subcellularLocation>
        <location evidence="1">Periplasm</location>
    </subcellularLocation>
</comment>
<sequence>MKKVGLFPVIIIAFILILTGCSQSKSVNGTAEGKNTTVTIGYQQSLSPVLLAKEKGWFEKEFKKKGVNVKWAEFQSGPPQFEAMSSGRIDFAQVGNAPVIVGQAANIPFKEIALSSEGTKGNAILVQKNSKIKSLKDLKGKKIAVAKGSSGFNLLYVALNKAGIKPNDVQIIQLQPDEAQPAFESGKVDAWSIWEPFVSLQVIKKGARVLADGTTLDLTSPGFTIVRSAFAKEHPELVVDFLKIYQKALTWQKKHPEQAIDFYAKAKGIDKDVVRRVLVNNEMLNKVTTKKIINEQQKTADFLYKQGTIKQKIDTSKVVDNSYIKKALKGSD</sequence>
<evidence type="ECO:0000259" key="9">
    <source>
        <dbReference type="SMART" id="SM00062"/>
    </source>
</evidence>
<keyword evidence="3" id="KW-0813">Transport</keyword>
<keyword evidence="13" id="KW-1185">Reference proteome</keyword>
<evidence type="ECO:0000256" key="6">
    <source>
        <dbReference type="ARBA" id="ARBA00023288"/>
    </source>
</evidence>
<evidence type="ECO:0000313" key="10">
    <source>
        <dbReference type="EMBL" id="KHD84590.1"/>
    </source>
</evidence>
<dbReference type="GO" id="GO:0016020">
    <property type="term" value="C:membrane"/>
    <property type="evidence" value="ECO:0007669"/>
    <property type="project" value="InterPro"/>
</dbReference>
<organism evidence="10 12">
    <name type="scientific">Heyndrickxia ginsengihumi</name>
    <dbReference type="NCBI Taxonomy" id="363870"/>
    <lineage>
        <taxon>Bacteria</taxon>
        <taxon>Bacillati</taxon>
        <taxon>Bacillota</taxon>
        <taxon>Bacilli</taxon>
        <taxon>Bacillales</taxon>
        <taxon>Bacillaceae</taxon>
        <taxon>Heyndrickxia</taxon>
    </lineage>
</organism>
<keyword evidence="6" id="KW-0449">Lipoprotein</keyword>
<name>A0A0A6V925_9BACI</name>
<dbReference type="NCBIfam" id="TIGR01728">
    <property type="entry name" value="SsuA_fam"/>
    <property type="match status" value="1"/>
</dbReference>
<dbReference type="Pfam" id="PF09084">
    <property type="entry name" value="NMT1"/>
    <property type="match status" value="1"/>
</dbReference>
<dbReference type="EMBL" id="JAAIWK010000041">
    <property type="protein sequence ID" value="NEY21621.1"/>
    <property type="molecule type" value="Genomic_DNA"/>
</dbReference>
<evidence type="ECO:0000313" key="12">
    <source>
        <dbReference type="Proteomes" id="UP000030588"/>
    </source>
</evidence>
<comment type="similarity">
    <text evidence="2">Belongs to the bacterial solute-binding protein SsuA/TauA family.</text>
</comment>